<keyword evidence="1" id="KW-0472">Membrane</keyword>
<gene>
    <name evidence="2" type="ORF">NSCI0253_LOCUS23580</name>
</gene>
<reference evidence="2" key="1">
    <citation type="submission" date="2021-01" db="EMBL/GenBank/DDBJ databases">
        <authorList>
            <person name="Corre E."/>
            <person name="Pelletier E."/>
            <person name="Niang G."/>
            <person name="Scheremetjew M."/>
            <person name="Finn R."/>
            <person name="Kale V."/>
            <person name="Holt S."/>
            <person name="Cochrane G."/>
            <person name="Meng A."/>
            <person name="Brown T."/>
            <person name="Cohen L."/>
        </authorList>
    </citation>
    <scope>NUCLEOTIDE SEQUENCE</scope>
</reference>
<protein>
    <submittedName>
        <fullName evidence="2">Uncharacterized protein</fullName>
    </submittedName>
</protein>
<keyword evidence="1" id="KW-0812">Transmembrane</keyword>
<keyword evidence="1" id="KW-1133">Transmembrane helix</keyword>
<feature type="transmembrane region" description="Helical" evidence="1">
    <location>
        <begin position="12"/>
        <end position="32"/>
    </location>
</feature>
<proteinExistence type="predicted"/>
<evidence type="ECO:0000256" key="1">
    <source>
        <dbReference type="SAM" id="Phobius"/>
    </source>
</evidence>
<sequence>MIVSKEAMMCSYIFTFSLLLAVMTNVCQYFYFHRLRHADCWRQYGPVVLMAISTLLLLISPIKSVVVNISLLSFKANGFDPTIETMLDLAYNPAFTEVRMRRYTTLAYGLMLWGTAMQTDLAGKFRVTVKGHQRKACENPAG</sequence>
<dbReference type="AlphaFoldDB" id="A0A7S1AC03"/>
<organism evidence="2">
    <name type="scientific">Noctiluca scintillans</name>
    <name type="common">Sea sparkle</name>
    <name type="synonym">Red tide dinoflagellate</name>
    <dbReference type="NCBI Taxonomy" id="2966"/>
    <lineage>
        <taxon>Eukaryota</taxon>
        <taxon>Sar</taxon>
        <taxon>Alveolata</taxon>
        <taxon>Dinophyceae</taxon>
        <taxon>Noctilucales</taxon>
        <taxon>Noctilucaceae</taxon>
        <taxon>Noctiluca</taxon>
    </lineage>
</organism>
<name>A0A7S1AC03_NOCSC</name>
<dbReference type="EMBL" id="HBFQ01033481">
    <property type="protein sequence ID" value="CAD8849230.1"/>
    <property type="molecule type" value="Transcribed_RNA"/>
</dbReference>
<feature type="transmembrane region" description="Helical" evidence="1">
    <location>
        <begin position="44"/>
        <end position="62"/>
    </location>
</feature>
<evidence type="ECO:0000313" key="2">
    <source>
        <dbReference type="EMBL" id="CAD8849230.1"/>
    </source>
</evidence>
<accession>A0A7S1AC03</accession>